<proteinExistence type="predicted"/>
<keyword evidence="4" id="KW-0238">DNA-binding</keyword>
<sequence>MDNITGLNILLVDDEPHILRSLSRALRSEQYHIHTAESGPAALEILANESIDVVVTDKNMPEMTGNELLAIIADQYPDTIRIMLTAFTEQAALIDAINQGKVWGYMQKPWDNDNLRITIEQALQTKMLIAERNMLRASLKRYKREHRSQFQRFIGSSLAMQVVYKCIDKAAPSRANVFITGPSGTGKELAAEAIHNLSPRHNKDLICINCAAIPSELMESEIFGHVKGAFSGATNNRDGAATLADGGTLFLDEIGEMDMALQAKILRFIQTGTFQRVGSGKVETVDVRFVCATNRNPLEAIEQQLLREDLFYRLNVIAIDMPALSDRDQDPLQIALFYLNKFSEIENKLFVGFSKRAEQLILNYAWPGNVRQLENLIHSAVVMSDGPMVSEETLMQQLHLKPNEDLFRAKNVASAKNTLPTTTADTTLNGNASPMINSIVPLSEVERIAIEQALLVCEDNVVKAAGLLEVSPSTLYRKIQKWEPSP</sequence>
<evidence type="ECO:0000256" key="5">
    <source>
        <dbReference type="ARBA" id="ARBA00023163"/>
    </source>
</evidence>
<comment type="caution">
    <text evidence="9">The sequence shown here is derived from an EMBL/GenBank/DDBJ whole genome shotgun (WGS) entry which is preliminary data.</text>
</comment>
<protein>
    <submittedName>
        <fullName evidence="9">Sigma-54 dependent transcriptional regulator</fullName>
    </submittedName>
</protein>
<dbReference type="CDD" id="cd17569">
    <property type="entry name" value="REC_HupR-like"/>
    <property type="match status" value="1"/>
</dbReference>
<evidence type="ECO:0000256" key="2">
    <source>
        <dbReference type="ARBA" id="ARBA00022840"/>
    </source>
</evidence>
<dbReference type="InterPro" id="IPR027417">
    <property type="entry name" value="P-loop_NTPase"/>
</dbReference>
<dbReference type="InterPro" id="IPR025943">
    <property type="entry name" value="Sigma_54_int_dom_ATP-bd_2"/>
</dbReference>
<evidence type="ECO:0000259" key="8">
    <source>
        <dbReference type="PROSITE" id="PS50110"/>
    </source>
</evidence>
<dbReference type="InterPro" id="IPR009057">
    <property type="entry name" value="Homeodomain-like_sf"/>
</dbReference>
<keyword evidence="1" id="KW-0547">Nucleotide-binding</keyword>
<dbReference type="Gene3D" id="1.10.10.60">
    <property type="entry name" value="Homeodomain-like"/>
    <property type="match status" value="1"/>
</dbReference>
<dbReference type="Pfam" id="PF25601">
    <property type="entry name" value="AAA_lid_14"/>
    <property type="match status" value="1"/>
</dbReference>
<dbReference type="PROSITE" id="PS00676">
    <property type="entry name" value="SIGMA54_INTERACT_2"/>
    <property type="match status" value="1"/>
</dbReference>
<evidence type="ECO:0000256" key="4">
    <source>
        <dbReference type="ARBA" id="ARBA00023125"/>
    </source>
</evidence>
<evidence type="ECO:0000256" key="3">
    <source>
        <dbReference type="ARBA" id="ARBA00023015"/>
    </source>
</evidence>
<dbReference type="Gene3D" id="3.40.50.2300">
    <property type="match status" value="1"/>
</dbReference>
<dbReference type="PROSITE" id="PS50110">
    <property type="entry name" value="RESPONSE_REGULATORY"/>
    <property type="match status" value="1"/>
</dbReference>
<dbReference type="SMART" id="SM00382">
    <property type="entry name" value="AAA"/>
    <property type="match status" value="1"/>
</dbReference>
<dbReference type="SMART" id="SM00448">
    <property type="entry name" value="REC"/>
    <property type="match status" value="1"/>
</dbReference>
<keyword evidence="3" id="KW-0805">Transcription regulation</keyword>
<dbReference type="CDD" id="cd00009">
    <property type="entry name" value="AAA"/>
    <property type="match status" value="1"/>
</dbReference>
<dbReference type="InterPro" id="IPR002197">
    <property type="entry name" value="HTH_Fis"/>
</dbReference>
<dbReference type="RefSeq" id="WP_211009843.1">
    <property type="nucleotide sequence ID" value="NZ_JASJUT010000002.1"/>
</dbReference>
<dbReference type="InterPro" id="IPR011006">
    <property type="entry name" value="CheY-like_superfamily"/>
</dbReference>
<dbReference type="PROSITE" id="PS50045">
    <property type="entry name" value="SIGMA54_INTERACT_4"/>
    <property type="match status" value="1"/>
</dbReference>
<keyword evidence="2" id="KW-0067">ATP-binding</keyword>
<gene>
    <name evidence="9" type="ORF">QNM18_06650</name>
</gene>
<dbReference type="SUPFAM" id="SSF52172">
    <property type="entry name" value="CheY-like"/>
    <property type="match status" value="1"/>
</dbReference>
<evidence type="ECO:0000256" key="6">
    <source>
        <dbReference type="PROSITE-ProRule" id="PRU00169"/>
    </source>
</evidence>
<dbReference type="InterPro" id="IPR001789">
    <property type="entry name" value="Sig_transdc_resp-reg_receiver"/>
</dbReference>
<dbReference type="InterPro" id="IPR003593">
    <property type="entry name" value="AAA+_ATPase"/>
</dbReference>
<dbReference type="InterPro" id="IPR002078">
    <property type="entry name" value="Sigma_54_int"/>
</dbReference>
<dbReference type="InterPro" id="IPR058031">
    <property type="entry name" value="AAA_lid_NorR"/>
</dbReference>
<reference evidence="9 10" key="1">
    <citation type="submission" date="2023-05" db="EMBL/GenBank/DDBJ databases">
        <title>Pseudoalteromonas ardens sp. nov., Pseudoalteromonas obscura sp. nov., and Pseudoalteromonas umbrosa sp. nov., isolated from the coral Montipora capitata.</title>
        <authorList>
            <person name="Thomas E.M."/>
            <person name="Smith E.M."/>
            <person name="Papke E."/>
            <person name="Shlafstein M.D."/>
            <person name="Oline D.K."/>
            <person name="Videau P."/>
            <person name="Saw J.H."/>
            <person name="Strangman W.K."/>
            <person name="Ushijima B."/>
        </authorList>
    </citation>
    <scope>NUCLEOTIDE SEQUENCE [LARGE SCALE GENOMIC DNA]</scope>
    <source>
        <strain evidence="9 10">P94</strain>
    </source>
</reference>
<name>A0ABT7EI67_9GAMM</name>
<evidence type="ECO:0000259" key="7">
    <source>
        <dbReference type="PROSITE" id="PS50045"/>
    </source>
</evidence>
<accession>A0ABT7EI67</accession>
<organism evidence="9 10">
    <name type="scientific">Pseudoalteromonas obscura</name>
    <dbReference type="NCBI Taxonomy" id="3048491"/>
    <lineage>
        <taxon>Bacteria</taxon>
        <taxon>Pseudomonadati</taxon>
        <taxon>Pseudomonadota</taxon>
        <taxon>Gammaproteobacteria</taxon>
        <taxon>Alteromonadales</taxon>
        <taxon>Pseudoalteromonadaceae</taxon>
        <taxon>Pseudoalteromonas</taxon>
    </lineage>
</organism>
<dbReference type="SUPFAM" id="SSF52540">
    <property type="entry name" value="P-loop containing nucleoside triphosphate hydrolases"/>
    <property type="match status" value="1"/>
</dbReference>
<dbReference type="Pfam" id="PF02954">
    <property type="entry name" value="HTH_8"/>
    <property type="match status" value="1"/>
</dbReference>
<feature type="domain" description="Response regulatory" evidence="8">
    <location>
        <begin position="8"/>
        <end position="123"/>
    </location>
</feature>
<dbReference type="Gene3D" id="1.10.8.60">
    <property type="match status" value="1"/>
</dbReference>
<dbReference type="Proteomes" id="UP001231915">
    <property type="component" value="Unassembled WGS sequence"/>
</dbReference>
<evidence type="ECO:0000256" key="1">
    <source>
        <dbReference type="ARBA" id="ARBA00022741"/>
    </source>
</evidence>
<dbReference type="EMBL" id="JASJUT010000002">
    <property type="protein sequence ID" value="MDK2594745.1"/>
    <property type="molecule type" value="Genomic_DNA"/>
</dbReference>
<keyword evidence="6" id="KW-0597">Phosphoprotein</keyword>
<dbReference type="SUPFAM" id="SSF46689">
    <property type="entry name" value="Homeodomain-like"/>
    <property type="match status" value="1"/>
</dbReference>
<dbReference type="InterPro" id="IPR025944">
    <property type="entry name" value="Sigma_54_int_dom_CS"/>
</dbReference>
<keyword evidence="10" id="KW-1185">Reference proteome</keyword>
<keyword evidence="5" id="KW-0804">Transcription</keyword>
<dbReference type="Pfam" id="PF00158">
    <property type="entry name" value="Sigma54_activat"/>
    <property type="match status" value="1"/>
</dbReference>
<dbReference type="Pfam" id="PF00072">
    <property type="entry name" value="Response_reg"/>
    <property type="match status" value="1"/>
</dbReference>
<dbReference type="PANTHER" id="PTHR32071">
    <property type="entry name" value="TRANSCRIPTIONAL REGULATORY PROTEIN"/>
    <property type="match status" value="1"/>
</dbReference>
<feature type="modified residue" description="4-aspartylphosphate" evidence="6">
    <location>
        <position position="57"/>
    </location>
</feature>
<dbReference type="PANTHER" id="PTHR32071:SF117">
    <property type="entry name" value="PTS-DEPENDENT DIHYDROXYACETONE KINASE OPERON REGULATORY PROTEIN-RELATED"/>
    <property type="match status" value="1"/>
</dbReference>
<evidence type="ECO:0000313" key="9">
    <source>
        <dbReference type="EMBL" id="MDK2594745.1"/>
    </source>
</evidence>
<dbReference type="PROSITE" id="PS00688">
    <property type="entry name" value="SIGMA54_INTERACT_3"/>
    <property type="match status" value="1"/>
</dbReference>
<dbReference type="Gene3D" id="3.40.50.300">
    <property type="entry name" value="P-loop containing nucleotide triphosphate hydrolases"/>
    <property type="match status" value="1"/>
</dbReference>
<feature type="domain" description="Sigma-54 factor interaction" evidence="7">
    <location>
        <begin position="153"/>
        <end position="382"/>
    </location>
</feature>
<evidence type="ECO:0000313" key="10">
    <source>
        <dbReference type="Proteomes" id="UP001231915"/>
    </source>
</evidence>